<feature type="region of interest" description="Disordered" evidence="1">
    <location>
        <begin position="1"/>
        <end position="44"/>
    </location>
</feature>
<evidence type="ECO:0000256" key="1">
    <source>
        <dbReference type="SAM" id="MobiDB-lite"/>
    </source>
</evidence>
<gene>
    <name evidence="2" type="ORF">NTEN_LOCUS18384</name>
</gene>
<dbReference type="AlphaFoldDB" id="A0A6H5H8M1"/>
<dbReference type="Proteomes" id="UP000479000">
    <property type="component" value="Unassembled WGS sequence"/>
</dbReference>
<evidence type="ECO:0000313" key="3">
    <source>
        <dbReference type="Proteomes" id="UP000479000"/>
    </source>
</evidence>
<sequence>MESESGEQSLQSGVIPFASSVAGSSNRSSLKSHPGEHAPDDGDLVDKTDDVLVAAITPEQSIADLQLSHANSITERIRKNKIRNLTMTAFKNVHPGTWVMKIMFCDKIWRGKDLIVSCSNNNTCSAVLFDIKEMKIVKKFQVTLGVNTFCLVKGTCEIRQFCGWLWMHYRLCIRIDLFHNKPPQAPTAGPGSRPNYNSN</sequence>
<evidence type="ECO:0000313" key="2">
    <source>
        <dbReference type="EMBL" id="CAB0013832.1"/>
    </source>
</evidence>
<accession>A0A6H5H8M1</accession>
<reference evidence="2 3" key="1">
    <citation type="submission" date="2020-02" db="EMBL/GenBank/DDBJ databases">
        <authorList>
            <person name="Ferguson B K."/>
        </authorList>
    </citation>
    <scope>NUCLEOTIDE SEQUENCE [LARGE SCALE GENOMIC DNA]</scope>
</reference>
<dbReference type="OrthoDB" id="6630168at2759"/>
<protein>
    <submittedName>
        <fullName evidence="2">Uncharacterized protein</fullName>
    </submittedName>
</protein>
<dbReference type="EMBL" id="CADCXU010027023">
    <property type="protein sequence ID" value="CAB0013832.1"/>
    <property type="molecule type" value="Genomic_DNA"/>
</dbReference>
<organism evidence="2 3">
    <name type="scientific">Nesidiocoris tenuis</name>
    <dbReference type="NCBI Taxonomy" id="355587"/>
    <lineage>
        <taxon>Eukaryota</taxon>
        <taxon>Metazoa</taxon>
        <taxon>Ecdysozoa</taxon>
        <taxon>Arthropoda</taxon>
        <taxon>Hexapoda</taxon>
        <taxon>Insecta</taxon>
        <taxon>Pterygota</taxon>
        <taxon>Neoptera</taxon>
        <taxon>Paraneoptera</taxon>
        <taxon>Hemiptera</taxon>
        <taxon>Heteroptera</taxon>
        <taxon>Panheteroptera</taxon>
        <taxon>Cimicomorpha</taxon>
        <taxon>Miridae</taxon>
        <taxon>Dicyphina</taxon>
        <taxon>Nesidiocoris</taxon>
    </lineage>
</organism>
<name>A0A6H5H8M1_9HEMI</name>
<keyword evidence="3" id="KW-1185">Reference proteome</keyword>
<feature type="compositionally biased region" description="Basic and acidic residues" evidence="1">
    <location>
        <begin position="33"/>
        <end position="44"/>
    </location>
</feature>
<feature type="compositionally biased region" description="Low complexity" evidence="1">
    <location>
        <begin position="1"/>
        <end position="29"/>
    </location>
</feature>
<proteinExistence type="predicted"/>